<evidence type="ECO:0000259" key="2">
    <source>
        <dbReference type="Pfam" id="PF06094"/>
    </source>
</evidence>
<dbReference type="InterPro" id="IPR009288">
    <property type="entry name" value="AIG2-like_dom"/>
</dbReference>
<evidence type="ECO:0000256" key="1">
    <source>
        <dbReference type="SAM" id="MobiDB-lite"/>
    </source>
</evidence>
<feature type="compositionally biased region" description="Polar residues" evidence="1">
    <location>
        <begin position="132"/>
        <end position="141"/>
    </location>
</feature>
<feature type="domain" description="Gamma-glutamylcyclotransferase AIG2-like" evidence="2">
    <location>
        <begin position="8"/>
        <end position="143"/>
    </location>
</feature>
<evidence type="ECO:0000313" key="3">
    <source>
        <dbReference type="EMBL" id="PKY72295.1"/>
    </source>
</evidence>
<keyword evidence="4" id="KW-1185">Reference proteome</keyword>
<dbReference type="Gene3D" id="3.10.490.10">
    <property type="entry name" value="Gamma-glutamyl cyclotransferase-like"/>
    <property type="match status" value="1"/>
</dbReference>
<dbReference type="RefSeq" id="WP_024331824.1">
    <property type="nucleotide sequence ID" value="NZ_JASOXK010000005.1"/>
</dbReference>
<comment type="caution">
    <text evidence="3">The sequence shown here is derived from an EMBL/GenBank/DDBJ whole genome shotgun (WGS) entry which is preliminary data.</text>
</comment>
<feature type="region of interest" description="Disordered" evidence="1">
    <location>
        <begin position="132"/>
        <end position="151"/>
    </location>
</feature>
<protein>
    <submittedName>
        <fullName evidence="3">Gamma-glutamylcyclotransferase</fullName>
    </submittedName>
</protein>
<dbReference type="InterPro" id="IPR036568">
    <property type="entry name" value="GGCT-like_sf"/>
</dbReference>
<dbReference type="CDD" id="cd06661">
    <property type="entry name" value="GGCT_like"/>
    <property type="match status" value="1"/>
</dbReference>
<keyword evidence="3" id="KW-0808">Transferase</keyword>
<evidence type="ECO:0000313" key="4">
    <source>
        <dbReference type="Proteomes" id="UP000235122"/>
    </source>
</evidence>
<sequence length="151" mass="16909">METTYRPFFVYGTLRPGETNNEAILGSHVEETAPAILHGYRLLLTPSYPMAVPTKDQGSQILGEIIYVARENFESILEDMDELEGYWGEGSSENLYTRVIARPALANGPRAGKEVETYLYVATQNALEQNASYTCPSSTGDWTKREQDFSE</sequence>
<feature type="compositionally biased region" description="Basic and acidic residues" evidence="1">
    <location>
        <begin position="142"/>
        <end position="151"/>
    </location>
</feature>
<gene>
    <name evidence="3" type="ORF">CYJ19_05445</name>
</gene>
<proteinExistence type="predicted"/>
<dbReference type="InterPro" id="IPR013024">
    <property type="entry name" value="GGCT-like"/>
</dbReference>
<dbReference type="AlphaFoldDB" id="A0A2I1IME8"/>
<dbReference type="GeneID" id="35866774"/>
<dbReference type="Pfam" id="PF06094">
    <property type="entry name" value="GGACT"/>
    <property type="match status" value="1"/>
</dbReference>
<dbReference type="GO" id="GO:0016740">
    <property type="term" value="F:transferase activity"/>
    <property type="evidence" value="ECO:0007669"/>
    <property type="project" value="UniProtKB-KW"/>
</dbReference>
<reference evidence="3 4" key="1">
    <citation type="submission" date="2017-12" db="EMBL/GenBank/DDBJ databases">
        <title>Phylogenetic diversity of female urinary microbiome.</title>
        <authorList>
            <person name="Thomas-White K."/>
            <person name="Wolfe A.J."/>
        </authorList>
    </citation>
    <scope>NUCLEOTIDE SEQUENCE [LARGE SCALE GENOMIC DNA]</scope>
    <source>
        <strain evidence="3 4">UMB0402</strain>
    </source>
</reference>
<name>A0A2I1IME8_9ACTO</name>
<dbReference type="EMBL" id="PKKO01000003">
    <property type="protein sequence ID" value="PKY72295.1"/>
    <property type="molecule type" value="Genomic_DNA"/>
</dbReference>
<accession>A0A2I1IME8</accession>
<dbReference type="SUPFAM" id="SSF110857">
    <property type="entry name" value="Gamma-glutamyl cyclotransferase-like"/>
    <property type="match status" value="1"/>
</dbReference>
<dbReference type="STRING" id="33007.HMPREF3198_00219"/>
<organism evidence="3 4">
    <name type="scientific">Winkia neuii</name>
    <dbReference type="NCBI Taxonomy" id="33007"/>
    <lineage>
        <taxon>Bacteria</taxon>
        <taxon>Bacillati</taxon>
        <taxon>Actinomycetota</taxon>
        <taxon>Actinomycetes</taxon>
        <taxon>Actinomycetales</taxon>
        <taxon>Actinomycetaceae</taxon>
        <taxon>Winkia</taxon>
    </lineage>
</organism>
<dbReference type="Proteomes" id="UP000235122">
    <property type="component" value="Unassembled WGS sequence"/>
</dbReference>